<feature type="region of interest" description="Disordered" evidence="1">
    <location>
        <begin position="291"/>
        <end position="328"/>
    </location>
</feature>
<evidence type="ECO:0000256" key="1">
    <source>
        <dbReference type="SAM" id="MobiDB-lite"/>
    </source>
</evidence>
<accession>C6B833</accession>
<keyword evidence="2" id="KW-0614">Plasmid</keyword>
<feature type="compositionally biased region" description="Polar residues" evidence="1">
    <location>
        <begin position="306"/>
        <end position="318"/>
    </location>
</feature>
<geneLocation type="plasmid" evidence="2 3">
    <name>pR132503</name>
</geneLocation>
<dbReference type="EMBL" id="CP001625">
    <property type="protein sequence ID" value="ACS60565.1"/>
    <property type="molecule type" value="Genomic_DNA"/>
</dbReference>
<dbReference type="KEGG" id="rlg:Rleg_5775"/>
<evidence type="ECO:0000313" key="3">
    <source>
        <dbReference type="Proteomes" id="UP000002256"/>
    </source>
</evidence>
<dbReference type="HOGENOM" id="CLU_082728_0_0_5"/>
<sequence length="328" mass="36592">MQYQEAIRSLTDAVARRQAILFVGAGVSMSVGLPSWESLIAHIQSDLGIDCSTNDCHRSSYQEIAEFYRLKHGSICPLVEWMSQEWRVDPDCLRKSHLHRLIVDADFPFIYTTNYDANLEAAYEAFGKPYVKITGAADLAAALPGLTQIIKFHGDFSNPEGLVITESDYFDRLSFDAPMDIKFRGDAFASTLLFVGYSMTDLNIRFLLHRLWKTWRDTGQERARPPLYIVMHDADDVQKHVLDRWGVTVIEGRGGNAEESLLLFLQELKNSLAAQRASCGSADALTFSRASRQTKSDKLVSDEPRSCSTTASSLQGTSVAAFDEASKT</sequence>
<name>C6B833_RHILS</name>
<gene>
    <name evidence="2" type="ordered locus">Rleg_5775</name>
</gene>
<dbReference type="OrthoDB" id="7357874at2"/>
<dbReference type="AlphaFoldDB" id="C6B833"/>
<dbReference type="InterPro" id="IPR029035">
    <property type="entry name" value="DHS-like_NAD/FAD-binding_dom"/>
</dbReference>
<dbReference type="SUPFAM" id="SSF52467">
    <property type="entry name" value="DHS-like NAD/FAD-binding domain"/>
    <property type="match status" value="1"/>
</dbReference>
<feature type="compositionally biased region" description="Basic and acidic residues" evidence="1">
    <location>
        <begin position="294"/>
        <end position="305"/>
    </location>
</feature>
<dbReference type="PIRSF" id="PIRSF033541">
    <property type="entry name" value="ORF25P_Sir2"/>
    <property type="match status" value="1"/>
</dbReference>
<dbReference type="InterPro" id="IPR014583">
    <property type="entry name" value="Uncharacterised_Sir2-like"/>
</dbReference>
<organism evidence="2 3">
    <name type="scientific">Rhizobium leguminosarum bv. trifolii (strain WSM1325)</name>
    <dbReference type="NCBI Taxonomy" id="395491"/>
    <lineage>
        <taxon>Bacteria</taxon>
        <taxon>Pseudomonadati</taxon>
        <taxon>Pseudomonadota</taxon>
        <taxon>Alphaproteobacteria</taxon>
        <taxon>Hyphomicrobiales</taxon>
        <taxon>Rhizobiaceae</taxon>
        <taxon>Rhizobium/Agrobacterium group</taxon>
        <taxon>Rhizobium</taxon>
    </lineage>
</organism>
<dbReference type="Pfam" id="PF13289">
    <property type="entry name" value="SIR2_2"/>
    <property type="match status" value="1"/>
</dbReference>
<proteinExistence type="predicted"/>
<evidence type="ECO:0000313" key="2">
    <source>
        <dbReference type="EMBL" id="ACS60565.1"/>
    </source>
</evidence>
<reference evidence="2 3" key="1">
    <citation type="journal article" date="2010" name="Stand. Genomic Sci.">
        <title>Complete genome sequence of Rhizobium leguminosarum bv. trifolii strain WSM1325, an effective microsymbiont of annual Mediterranean clovers.</title>
        <authorList>
            <person name="Reeve W."/>
            <person name="O'Hara G."/>
            <person name="Chain P."/>
            <person name="Ardley J."/>
            <person name="Brau L."/>
            <person name="Nandesena K."/>
            <person name="Tiwari R."/>
            <person name="Copeland A."/>
            <person name="Nolan M."/>
            <person name="Han C."/>
            <person name="Brettin T."/>
            <person name="Land M."/>
            <person name="Ovchinikova G."/>
            <person name="Ivanova N."/>
            <person name="Mavromatis K."/>
            <person name="Markowitz V."/>
            <person name="Kyrpides N."/>
            <person name="Melino V."/>
            <person name="Denton M."/>
            <person name="Yates R."/>
            <person name="Howieson J."/>
        </authorList>
    </citation>
    <scope>NUCLEOTIDE SEQUENCE [LARGE SCALE GENOMIC DNA]</scope>
    <source>
        <strain evidence="2 3">WSM1325</strain>
        <plasmid evidence="3">Plasmid pR132503</plasmid>
    </source>
</reference>
<protein>
    <submittedName>
        <fullName evidence="2">Uncharacterized protein</fullName>
    </submittedName>
</protein>
<dbReference type="Proteomes" id="UP000002256">
    <property type="component" value="Plasmid pR132503"/>
</dbReference>